<evidence type="ECO:0000313" key="1">
    <source>
        <dbReference type="EMBL" id="AJT41742.1"/>
    </source>
</evidence>
<dbReference type="Proteomes" id="UP000061839">
    <property type="component" value="Chromosome"/>
</dbReference>
<dbReference type="HOGENOM" id="CLU_1773568_0_0_11"/>
<reference evidence="1 2" key="1">
    <citation type="journal article" date="2015" name="Genome Announc.">
        <title>Complete Genome Sequencing of Protease-Producing Novel Arthrobacter sp. Strain IHBB 11108 Using PacBio Single-Molecule Real-Time Sequencing Technology.</title>
        <authorList>
            <person name="Kiran S."/>
            <person name="Swarnkar M.K."/>
            <person name="Pal M."/>
            <person name="Thakur R."/>
            <person name="Tewari R."/>
            <person name="Singh A.K."/>
            <person name="Gulati A."/>
        </authorList>
    </citation>
    <scope>NUCLEOTIDE SEQUENCE [LARGE SCALE GENOMIC DNA]</scope>
    <source>
        <strain evidence="1 2">IHBB 11108</strain>
    </source>
</reference>
<accession>A0A0D4BZ77</accession>
<dbReference type="KEGG" id="ari:UM93_09855"/>
<dbReference type="PATRIC" id="fig|1618207.4.peg.1998"/>
<evidence type="ECO:0000313" key="2">
    <source>
        <dbReference type="Proteomes" id="UP000061839"/>
    </source>
</evidence>
<protein>
    <submittedName>
        <fullName evidence="1">Uncharacterized protein</fullName>
    </submittedName>
</protein>
<dbReference type="AlphaFoldDB" id="A0A0D4BZ77"/>
<proteinExistence type="predicted"/>
<dbReference type="EMBL" id="CP011005">
    <property type="protein sequence ID" value="AJT41742.1"/>
    <property type="molecule type" value="Genomic_DNA"/>
</dbReference>
<dbReference type="RefSeq" id="WP_045075313.1">
    <property type="nucleotide sequence ID" value="NZ_CP011005.1"/>
</dbReference>
<gene>
    <name evidence="1" type="ORF">UM93_09855</name>
</gene>
<sequence>MHQEVRLAVPRLPLVPALHPRKGRATTSSAWTRDSADQAALVLRYVLERGFSQVENSGRRQFVTDLAELLLSFGVNASPAELKVAGLAAPALEILRTLLTEPIELQLHFARSLTAVLNIEDRKLVAQFLDRHQGVDGRLRAVLKEI</sequence>
<organism evidence="1 2">
    <name type="scientific">Psychromicrobium lacuslunae</name>
    <dbReference type="NCBI Taxonomy" id="1618207"/>
    <lineage>
        <taxon>Bacteria</taxon>
        <taxon>Bacillati</taxon>
        <taxon>Actinomycetota</taxon>
        <taxon>Actinomycetes</taxon>
        <taxon>Micrococcales</taxon>
        <taxon>Micrococcaceae</taxon>
        <taxon>Psychromicrobium</taxon>
    </lineage>
</organism>
<name>A0A0D4BZ77_9MICC</name>
<keyword evidence="2" id="KW-1185">Reference proteome</keyword>